<dbReference type="InterPro" id="IPR010824">
    <property type="entry name" value="DUF1425"/>
</dbReference>
<evidence type="ECO:0000256" key="2">
    <source>
        <dbReference type="SAM" id="SignalP"/>
    </source>
</evidence>
<dbReference type="Pfam" id="PF07233">
    <property type="entry name" value="DUF1425"/>
    <property type="match status" value="1"/>
</dbReference>
<organism evidence="4 5">
    <name type="scientific">Candidatus Propionivibrio aalborgensis</name>
    <dbReference type="NCBI Taxonomy" id="1860101"/>
    <lineage>
        <taxon>Bacteria</taxon>
        <taxon>Pseudomonadati</taxon>
        <taxon>Pseudomonadota</taxon>
        <taxon>Betaproteobacteria</taxon>
        <taxon>Rhodocyclales</taxon>
        <taxon>Rhodocyclaceae</taxon>
        <taxon>Propionivibrio</taxon>
    </lineage>
</organism>
<reference evidence="4 5" key="1">
    <citation type="submission" date="2016-06" db="EMBL/GenBank/DDBJ databases">
        <authorList>
            <person name="Kjaerup R.B."/>
            <person name="Dalgaard T.S."/>
            <person name="Juul-Madsen H.R."/>
        </authorList>
    </citation>
    <scope>NUCLEOTIDE SEQUENCE [LARGE SCALE GENOMIC DNA]</scope>
    <source>
        <strain evidence="4">2</strain>
    </source>
</reference>
<dbReference type="InterPro" id="IPR029030">
    <property type="entry name" value="Caspase-like_dom_sf"/>
</dbReference>
<dbReference type="RefSeq" id="WP_186409631.1">
    <property type="nucleotide sequence ID" value="NZ_FLQY01000023.1"/>
</dbReference>
<dbReference type="InterPro" id="IPR052039">
    <property type="entry name" value="Caspase-related_regulators"/>
</dbReference>
<accession>A0A1A8XFP2</accession>
<feature type="region of interest" description="Disordered" evidence="1">
    <location>
        <begin position="337"/>
        <end position="395"/>
    </location>
</feature>
<dbReference type="CDD" id="cd09030">
    <property type="entry name" value="DUF1425"/>
    <property type="match status" value="1"/>
</dbReference>
<name>A0A1A8XFP2_9RHOO</name>
<proteinExistence type="predicted"/>
<dbReference type="AlphaFoldDB" id="A0A1A8XFP2"/>
<dbReference type="Proteomes" id="UP000199600">
    <property type="component" value="Unassembled WGS sequence"/>
</dbReference>
<evidence type="ECO:0000256" key="1">
    <source>
        <dbReference type="SAM" id="MobiDB-lite"/>
    </source>
</evidence>
<dbReference type="PROSITE" id="PS50208">
    <property type="entry name" value="CASPASE_P20"/>
    <property type="match status" value="1"/>
</dbReference>
<sequence>MKRSILFGLSVLISLLLGSSVMAATERRVALVIGNNDYQSIVKLEKAVNDANAVAAELRKVGFEVEVLNNVGRKKMNLAINDFVQKVSGGGVGVFFFAGHGLQINNQNYLVPIDMDTPNDPADVVDQAVSVPILQDKLADAKAKYTLLVLDACRNNPLPKKAGRSIGTTRGLAMTNSPNGQTVLYSAGANQEALDSLGNNDKNPNGLFTREFLPTISQPGISSTEALKKTRSMVIQKAKSVGHEQQPAIYDQADGDFYFVSGPAPAQRSTAAGAAGSTTTIVQAVDPQAIELSFWDTIKDSKQSADYQDYLAKYPNGQFAPLASRRVAALSQTVSRSSDAVPASASAPSAPSAVAAEPTQVAMGSAPPPAAAAPSASSGPSMASKIEEQGKMNNLKVTDMRATKRDNLLRIQVDVTNISSSNQQLYYRFKWLDRDGFTVWDEEPWKPMIVYGNQKQVINVVSPTFKATDFRLILQSPDNSGN</sequence>
<feature type="signal peptide" evidence="2">
    <location>
        <begin position="1"/>
        <end position="23"/>
    </location>
</feature>
<keyword evidence="2" id="KW-0732">Signal</keyword>
<gene>
    <name evidence="4" type="ORF">PROAA_1190008</name>
</gene>
<dbReference type="SUPFAM" id="SSF52129">
    <property type="entry name" value="Caspase-like"/>
    <property type="match status" value="1"/>
</dbReference>
<feature type="chain" id="PRO_5008381383" description="Caspase family p20 domain-containing protein" evidence="2">
    <location>
        <begin position="24"/>
        <end position="482"/>
    </location>
</feature>
<dbReference type="EMBL" id="FLQY01000023">
    <property type="protein sequence ID" value="SBT03999.1"/>
    <property type="molecule type" value="Genomic_DNA"/>
</dbReference>
<feature type="domain" description="Caspase family p20" evidence="3">
    <location>
        <begin position="26"/>
        <end position="157"/>
    </location>
</feature>
<dbReference type="InterPro" id="IPR011600">
    <property type="entry name" value="Pept_C14_caspase"/>
</dbReference>
<dbReference type="GO" id="GO:0004197">
    <property type="term" value="F:cysteine-type endopeptidase activity"/>
    <property type="evidence" value="ECO:0007669"/>
    <property type="project" value="InterPro"/>
</dbReference>
<dbReference type="Gene3D" id="2.60.40.3230">
    <property type="match status" value="1"/>
</dbReference>
<evidence type="ECO:0000313" key="4">
    <source>
        <dbReference type="EMBL" id="SBT03999.1"/>
    </source>
</evidence>
<feature type="compositionally biased region" description="Low complexity" evidence="1">
    <location>
        <begin position="337"/>
        <end position="356"/>
    </location>
</feature>
<dbReference type="Gene3D" id="3.40.50.1460">
    <property type="match status" value="1"/>
</dbReference>
<evidence type="ECO:0000313" key="5">
    <source>
        <dbReference type="Proteomes" id="UP000199600"/>
    </source>
</evidence>
<protein>
    <recommendedName>
        <fullName evidence="3">Caspase family p20 domain-containing protein</fullName>
    </recommendedName>
</protein>
<evidence type="ECO:0000259" key="3">
    <source>
        <dbReference type="PROSITE" id="PS50208"/>
    </source>
</evidence>
<dbReference type="PANTHER" id="PTHR22576">
    <property type="entry name" value="MUCOSA ASSOCIATED LYMPHOID TISSUE LYMPHOMA TRANSLOCATION PROTEIN 1/PARACASPASE"/>
    <property type="match status" value="1"/>
</dbReference>
<dbReference type="GO" id="GO:0006508">
    <property type="term" value="P:proteolysis"/>
    <property type="evidence" value="ECO:0007669"/>
    <property type="project" value="InterPro"/>
</dbReference>
<dbReference type="InterPro" id="IPR038483">
    <property type="entry name" value="YcfL-like_sf"/>
</dbReference>
<dbReference type="Pfam" id="PF00656">
    <property type="entry name" value="Peptidase_C14"/>
    <property type="match status" value="1"/>
</dbReference>
<feature type="compositionally biased region" description="Low complexity" evidence="1">
    <location>
        <begin position="372"/>
        <end position="384"/>
    </location>
</feature>
<keyword evidence="5" id="KW-1185">Reference proteome</keyword>
<dbReference type="InterPro" id="IPR001309">
    <property type="entry name" value="Pept_C14_p20"/>
</dbReference>
<dbReference type="PANTHER" id="PTHR22576:SF37">
    <property type="entry name" value="MUCOSA-ASSOCIATED LYMPHOID TISSUE LYMPHOMA TRANSLOCATION PROTEIN 1"/>
    <property type="match status" value="1"/>
</dbReference>